<dbReference type="InterPro" id="IPR058240">
    <property type="entry name" value="rSAM_sf"/>
</dbReference>
<keyword evidence="6" id="KW-0411">Iron-sulfur</keyword>
<dbReference type="SMART" id="SM00729">
    <property type="entry name" value="Elp3"/>
    <property type="match status" value="1"/>
</dbReference>
<protein>
    <recommendedName>
        <fullName evidence="8">S-adenosylmethionine-dependent nucleotide dehydratase</fullName>
    </recommendedName>
</protein>
<evidence type="ECO:0000256" key="5">
    <source>
        <dbReference type="ARBA" id="ARBA00023004"/>
    </source>
</evidence>
<dbReference type="InterPro" id="IPR051196">
    <property type="entry name" value="RSAD2/Viperin_antiviral"/>
</dbReference>
<organism evidence="10 11">
    <name type="scientific">Chryseobacterium caseinilyticum</name>
    <dbReference type="NCBI Taxonomy" id="2771428"/>
    <lineage>
        <taxon>Bacteria</taxon>
        <taxon>Pseudomonadati</taxon>
        <taxon>Bacteroidota</taxon>
        <taxon>Flavobacteriia</taxon>
        <taxon>Flavobacteriales</taxon>
        <taxon>Weeksellaceae</taxon>
        <taxon>Chryseobacterium group</taxon>
        <taxon>Chryseobacterium</taxon>
    </lineage>
</organism>
<dbReference type="SFLD" id="SFLDG01088">
    <property type="entry name" value="antiviral_proteins"/>
    <property type="match status" value="1"/>
</dbReference>
<dbReference type="InterPro" id="IPR006638">
    <property type="entry name" value="Elp3/MiaA/NifB-like_rSAM"/>
</dbReference>
<evidence type="ECO:0000313" key="11">
    <source>
        <dbReference type="Proteomes" id="UP000637299"/>
    </source>
</evidence>
<dbReference type="SFLD" id="SFLDS00029">
    <property type="entry name" value="Radical_SAM"/>
    <property type="match status" value="1"/>
</dbReference>
<dbReference type="Gene3D" id="3.20.20.70">
    <property type="entry name" value="Aldolase class I"/>
    <property type="match status" value="1"/>
</dbReference>
<feature type="domain" description="Radical SAM core" evidence="9">
    <location>
        <begin position="4"/>
        <end position="224"/>
    </location>
</feature>
<dbReference type="CDD" id="cd01335">
    <property type="entry name" value="Radical_SAM"/>
    <property type="match status" value="1"/>
</dbReference>
<evidence type="ECO:0000256" key="2">
    <source>
        <dbReference type="ARBA" id="ARBA00022485"/>
    </source>
</evidence>
<dbReference type="Proteomes" id="UP000637299">
    <property type="component" value="Unassembled WGS sequence"/>
</dbReference>
<evidence type="ECO:0000256" key="6">
    <source>
        <dbReference type="ARBA" id="ARBA00023014"/>
    </source>
</evidence>
<accession>A0ABR8Z6I2</accession>
<sequence length="294" mass="33882">MKTPFEGIIPSVNYHLWEPCNMRCKFCFAPFYDAKKIVPKGHLPKEKSLELVQKLAEFGFKKITFAGGEPTLCPWISDLIKEAKVKGMTTMIVTNGTKINDEFLQNHQGILDWIILSIDSVVDDSNMSSGRSLTGKKVLSKNCYQQIIDGVKKYGYKLKINTVVHQINYDESMLEFINYAQPERWKVFQVLPIKGENDLHIGEFEISDRIFTDYLDRHKQLKISGVLVSENNAEMKDSYVMVDPAGRFYTNKNGRQEYSNPILDSGIENAYKQVNYSYQNFIQRGGLYNWNKNI</sequence>
<evidence type="ECO:0000256" key="8">
    <source>
        <dbReference type="ARBA" id="ARBA00039667"/>
    </source>
</evidence>
<proteinExistence type="predicted"/>
<gene>
    <name evidence="10" type="ORF">IC610_00525</name>
</gene>
<keyword evidence="11" id="KW-1185">Reference proteome</keyword>
<dbReference type="Pfam" id="PF04055">
    <property type="entry name" value="Radical_SAM"/>
    <property type="match status" value="1"/>
</dbReference>
<dbReference type="InterPro" id="IPR013785">
    <property type="entry name" value="Aldolase_TIM"/>
</dbReference>
<comment type="caution">
    <text evidence="10">The sequence shown here is derived from an EMBL/GenBank/DDBJ whole genome shotgun (WGS) entry which is preliminary data.</text>
</comment>
<keyword evidence="5" id="KW-0408">Iron</keyword>
<evidence type="ECO:0000256" key="3">
    <source>
        <dbReference type="ARBA" id="ARBA00022691"/>
    </source>
</evidence>
<keyword evidence="3" id="KW-0949">S-adenosyl-L-methionine</keyword>
<dbReference type="InterPro" id="IPR007197">
    <property type="entry name" value="rSAM"/>
</dbReference>
<dbReference type="NCBIfam" id="NF038283">
    <property type="entry name" value="viperin_w_prok"/>
    <property type="match status" value="1"/>
</dbReference>
<dbReference type="PANTHER" id="PTHR21339:SF0">
    <property type="entry name" value="S-ADENOSYLMETHIONINE-DEPENDENT NUCLEOTIDE DEHYDRATASE RSAD2"/>
    <property type="match status" value="1"/>
</dbReference>
<name>A0ABR8Z6I2_9FLAO</name>
<evidence type="ECO:0000259" key="9">
    <source>
        <dbReference type="PROSITE" id="PS51918"/>
    </source>
</evidence>
<reference evidence="10 11" key="1">
    <citation type="submission" date="2020-09" db="EMBL/GenBank/DDBJ databases">
        <title>Genome seq and assembly of Chryseobacterium sp.</title>
        <authorList>
            <person name="Chhetri G."/>
        </authorList>
    </citation>
    <scope>NUCLEOTIDE SEQUENCE [LARGE SCALE GENOMIC DNA]</scope>
    <source>
        <strain evidence="10 11">GCR10</strain>
    </source>
</reference>
<dbReference type="SUPFAM" id="SSF102114">
    <property type="entry name" value="Radical SAM enzymes"/>
    <property type="match status" value="1"/>
</dbReference>
<evidence type="ECO:0000313" key="10">
    <source>
        <dbReference type="EMBL" id="MBD8080899.1"/>
    </source>
</evidence>
<dbReference type="RefSeq" id="WP_191734733.1">
    <property type="nucleotide sequence ID" value="NZ_JACYFS010000001.1"/>
</dbReference>
<evidence type="ECO:0000256" key="1">
    <source>
        <dbReference type="ARBA" id="ARBA00001966"/>
    </source>
</evidence>
<dbReference type="PROSITE" id="PS51918">
    <property type="entry name" value="RADICAL_SAM"/>
    <property type="match status" value="1"/>
</dbReference>
<dbReference type="SFLD" id="SFLDG01067">
    <property type="entry name" value="SPASM/twitch_domain_containing"/>
    <property type="match status" value="1"/>
</dbReference>
<evidence type="ECO:0000256" key="7">
    <source>
        <dbReference type="ARBA" id="ARBA00023118"/>
    </source>
</evidence>
<keyword evidence="4" id="KW-0479">Metal-binding</keyword>
<evidence type="ECO:0000256" key="4">
    <source>
        <dbReference type="ARBA" id="ARBA00022723"/>
    </source>
</evidence>
<dbReference type="EMBL" id="JACYFS010000001">
    <property type="protein sequence ID" value="MBD8080899.1"/>
    <property type="molecule type" value="Genomic_DNA"/>
</dbReference>
<keyword evidence="2" id="KW-0004">4Fe-4S</keyword>
<keyword evidence="7" id="KW-0051">Antiviral defense</keyword>
<comment type="cofactor">
    <cofactor evidence="1">
        <name>[4Fe-4S] cluster</name>
        <dbReference type="ChEBI" id="CHEBI:49883"/>
    </cofactor>
</comment>
<dbReference type="PANTHER" id="PTHR21339">
    <property type="entry name" value="RADICAL S-ADENOSYL METHIONINE DOMAIN-CONTAINING PROTEIN 2"/>
    <property type="match status" value="1"/>
</dbReference>